<dbReference type="GO" id="GO:0009030">
    <property type="term" value="F:thiamine-phosphate kinase activity"/>
    <property type="evidence" value="ECO:0007669"/>
    <property type="project" value="UniProtKB-EC"/>
</dbReference>
<feature type="domain" description="PurM-like C-terminal" evidence="4">
    <location>
        <begin position="153"/>
        <end position="304"/>
    </location>
</feature>
<keyword evidence="2" id="KW-0547">Nucleotide-binding</keyword>
<comment type="pathway">
    <text evidence="2">Cofactor biosynthesis; thiamine diphosphate biosynthesis; thiamine diphosphate from thiamine phosphate: step 1/1.</text>
</comment>
<evidence type="ECO:0000259" key="3">
    <source>
        <dbReference type="Pfam" id="PF00586"/>
    </source>
</evidence>
<dbReference type="InterPro" id="IPR010918">
    <property type="entry name" value="PurM-like_C_dom"/>
</dbReference>
<keyword evidence="6" id="KW-1185">Reference proteome</keyword>
<dbReference type="RefSeq" id="WP_307276908.1">
    <property type="nucleotide sequence ID" value="NZ_JAUSVX010000009.1"/>
</dbReference>
<feature type="binding site" evidence="2">
    <location>
        <position position="268"/>
    </location>
    <ligand>
        <name>substrate</name>
    </ligand>
</feature>
<comment type="caution">
    <text evidence="2">Lacks conserved residue(s) required for the propagation of feature annotation.</text>
</comment>
<feature type="binding site" evidence="2">
    <location>
        <position position="29"/>
    </location>
    <ligand>
        <name>Mg(2+)</name>
        <dbReference type="ChEBI" id="CHEBI:18420"/>
        <label>4</label>
    </ligand>
</feature>
<feature type="binding site" evidence="2">
    <location>
        <position position="44"/>
    </location>
    <ligand>
        <name>Mg(2+)</name>
        <dbReference type="ChEBI" id="CHEBI:18420"/>
        <label>4</label>
    </ligand>
</feature>
<dbReference type="Proteomes" id="UP001242480">
    <property type="component" value="Unassembled WGS sequence"/>
</dbReference>
<keyword evidence="1 2" id="KW-0784">Thiamine biosynthesis</keyword>
<proteinExistence type="inferred from homology"/>
<dbReference type="InterPro" id="IPR036921">
    <property type="entry name" value="PurM-like_N_sf"/>
</dbReference>
<feature type="binding site" evidence="2">
    <location>
        <position position="74"/>
    </location>
    <ligand>
        <name>Mg(2+)</name>
        <dbReference type="ChEBI" id="CHEBI:18420"/>
        <label>2</label>
    </ligand>
</feature>
<comment type="miscellaneous">
    <text evidence="2">Reaction mechanism of ThiL seems to utilize a direct, inline transfer of the gamma-phosphate of ATP to TMP rather than a phosphorylated enzyme intermediate.</text>
</comment>
<dbReference type="Pfam" id="PF00586">
    <property type="entry name" value="AIRS"/>
    <property type="match status" value="1"/>
</dbReference>
<reference evidence="5 6" key="1">
    <citation type="submission" date="2023-07" db="EMBL/GenBank/DDBJ databases">
        <title>Genomic Encyclopedia of Type Strains, Phase IV (KMG-IV): sequencing the most valuable type-strain genomes for metagenomic binning, comparative biology and taxonomic classification.</title>
        <authorList>
            <person name="Goeker M."/>
        </authorList>
    </citation>
    <scope>NUCLEOTIDE SEQUENCE [LARGE SCALE GENOMIC DNA]</scope>
    <source>
        <strain evidence="5 6">DSM 19619</strain>
    </source>
</reference>
<evidence type="ECO:0000313" key="6">
    <source>
        <dbReference type="Proteomes" id="UP001242480"/>
    </source>
</evidence>
<dbReference type="EMBL" id="JAUSVX010000009">
    <property type="protein sequence ID" value="MDQ0471553.1"/>
    <property type="molecule type" value="Genomic_DNA"/>
</dbReference>
<evidence type="ECO:0000256" key="2">
    <source>
        <dbReference type="HAMAP-Rule" id="MF_02128"/>
    </source>
</evidence>
<evidence type="ECO:0000259" key="4">
    <source>
        <dbReference type="Pfam" id="PF02769"/>
    </source>
</evidence>
<comment type="similarity">
    <text evidence="2">Belongs to the thiamine-monophosphate kinase family.</text>
</comment>
<dbReference type="SUPFAM" id="SSF55326">
    <property type="entry name" value="PurM N-terminal domain-like"/>
    <property type="match status" value="1"/>
</dbReference>
<dbReference type="PANTHER" id="PTHR30270:SF0">
    <property type="entry name" value="THIAMINE-MONOPHOSPHATE KINASE"/>
    <property type="match status" value="1"/>
</dbReference>
<keyword evidence="2 5" id="KW-0808">Transferase</keyword>
<dbReference type="PANTHER" id="PTHR30270">
    <property type="entry name" value="THIAMINE-MONOPHOSPHATE KINASE"/>
    <property type="match status" value="1"/>
</dbReference>
<evidence type="ECO:0000313" key="5">
    <source>
        <dbReference type="EMBL" id="MDQ0471553.1"/>
    </source>
</evidence>
<keyword evidence="2 5" id="KW-0418">Kinase</keyword>
<dbReference type="InterPro" id="IPR036676">
    <property type="entry name" value="PurM-like_C_sf"/>
</dbReference>
<organism evidence="5 6">
    <name type="scientific">Labrys wisconsinensis</name>
    <dbReference type="NCBI Taxonomy" id="425677"/>
    <lineage>
        <taxon>Bacteria</taxon>
        <taxon>Pseudomonadati</taxon>
        <taxon>Pseudomonadota</taxon>
        <taxon>Alphaproteobacteria</taxon>
        <taxon>Hyphomicrobiales</taxon>
        <taxon>Xanthobacteraceae</taxon>
        <taxon>Labrys</taxon>
    </lineage>
</organism>
<feature type="binding site" evidence="2">
    <location>
        <position position="148"/>
    </location>
    <ligand>
        <name>ATP</name>
        <dbReference type="ChEBI" id="CHEBI:30616"/>
    </ligand>
</feature>
<sequence length="328" mass="33065">MTRLSEDALIARYFAPLATLPGADGLRDDAALLTPPAGMSLVITADALVAGVHFLPDDPPETIAAKALRVNLSDLAAKGAQPYAFTLSLALPGDWTEAWLAGFAAGLGRDAEAYGFALIGGDTVKTPGPLTIAVSAFGLVPSARIPRRAGAAAGDGLYVSGTIGDGAFGLLARRRDAALAGLPAGMREALITRYRLPQPRVALAPVVLAHASAAMDISDGFVGDLAKLLRASGASAEVDLAAVPLSPAARAAIAGQPRLFEIALTGGDDYEILCAVPAAGCAAFEAQARAAGVAVARIGTITAGAAPPLFRDADGAARTFAAGSFSHF</sequence>
<accession>A0ABU0JDS9</accession>
<feature type="binding site" evidence="2">
    <location>
        <position position="325"/>
    </location>
    <ligand>
        <name>substrate</name>
    </ligand>
</feature>
<dbReference type="NCBIfam" id="TIGR01379">
    <property type="entry name" value="thiL"/>
    <property type="match status" value="1"/>
</dbReference>
<evidence type="ECO:0000256" key="1">
    <source>
        <dbReference type="ARBA" id="ARBA00022977"/>
    </source>
</evidence>
<feature type="binding site" evidence="2">
    <location>
        <position position="46"/>
    </location>
    <ligand>
        <name>Mg(2+)</name>
        <dbReference type="ChEBI" id="CHEBI:18420"/>
        <label>2</label>
    </ligand>
</feature>
<dbReference type="CDD" id="cd02194">
    <property type="entry name" value="ThiL"/>
    <property type="match status" value="1"/>
</dbReference>
<feature type="binding site" evidence="2">
    <location>
        <position position="218"/>
    </location>
    <ligand>
        <name>ATP</name>
        <dbReference type="ChEBI" id="CHEBI:30616"/>
    </ligand>
</feature>
<comment type="function">
    <text evidence="2">Catalyzes the ATP-dependent phosphorylation of thiamine-monophosphate (TMP) to form thiamine-pyrophosphate (TPP), the active form of vitamin B1.</text>
</comment>
<keyword evidence="2" id="KW-0479">Metal-binding</keyword>
<protein>
    <recommendedName>
        <fullName evidence="2">Thiamine-monophosphate kinase</fullName>
        <shortName evidence="2">TMP kinase</shortName>
        <shortName evidence="2">Thiamine-phosphate kinase</shortName>
        <ecNumber evidence="2">2.7.4.16</ecNumber>
    </recommendedName>
</protein>
<feature type="binding site" evidence="2">
    <location>
        <position position="29"/>
    </location>
    <ligand>
        <name>Mg(2+)</name>
        <dbReference type="ChEBI" id="CHEBI:18420"/>
        <label>3</label>
    </ligand>
</feature>
<keyword evidence="2" id="KW-0067">ATP-binding</keyword>
<feature type="binding site" evidence="2">
    <location>
        <position position="216"/>
    </location>
    <ligand>
        <name>Mg(2+)</name>
        <dbReference type="ChEBI" id="CHEBI:18420"/>
        <label>3</label>
    </ligand>
</feature>
<dbReference type="PIRSF" id="PIRSF005303">
    <property type="entry name" value="Thiam_monoph_kin"/>
    <property type="match status" value="1"/>
</dbReference>
<feature type="binding site" evidence="2">
    <location>
        <position position="53"/>
    </location>
    <ligand>
        <name>substrate</name>
    </ligand>
</feature>
<feature type="binding site" evidence="2">
    <location>
        <position position="219"/>
    </location>
    <ligand>
        <name>Mg(2+)</name>
        <dbReference type="ChEBI" id="CHEBI:18420"/>
        <label>5</label>
    </ligand>
</feature>
<feature type="binding site" evidence="2">
    <location>
        <position position="46"/>
    </location>
    <ligand>
        <name>Mg(2+)</name>
        <dbReference type="ChEBI" id="CHEBI:18420"/>
        <label>1</label>
    </ligand>
</feature>
<dbReference type="SUPFAM" id="SSF56042">
    <property type="entry name" value="PurM C-terminal domain-like"/>
    <property type="match status" value="1"/>
</dbReference>
<dbReference type="HAMAP" id="MF_02128">
    <property type="entry name" value="TMP_kinase"/>
    <property type="match status" value="1"/>
</dbReference>
<keyword evidence="2" id="KW-0460">Magnesium</keyword>
<feature type="binding site" evidence="2">
    <location>
        <position position="74"/>
    </location>
    <ligand>
        <name>Mg(2+)</name>
        <dbReference type="ChEBI" id="CHEBI:18420"/>
        <label>4</label>
    </ligand>
</feature>
<feature type="binding site" evidence="2">
    <location>
        <position position="122"/>
    </location>
    <ligand>
        <name>Mg(2+)</name>
        <dbReference type="ChEBI" id="CHEBI:18420"/>
        <label>1</label>
    </ligand>
</feature>
<feature type="domain" description="PurM-like N-terminal" evidence="3">
    <location>
        <begin position="28"/>
        <end position="140"/>
    </location>
</feature>
<dbReference type="InterPro" id="IPR016188">
    <property type="entry name" value="PurM-like_N"/>
</dbReference>
<dbReference type="Gene3D" id="3.90.650.10">
    <property type="entry name" value="PurM-like C-terminal domain"/>
    <property type="match status" value="1"/>
</dbReference>
<feature type="binding site" evidence="2">
    <location>
        <begin position="121"/>
        <end position="122"/>
    </location>
    <ligand>
        <name>ATP</name>
        <dbReference type="ChEBI" id="CHEBI:30616"/>
    </ligand>
</feature>
<dbReference type="InterPro" id="IPR006283">
    <property type="entry name" value="ThiL-like"/>
</dbReference>
<dbReference type="EC" id="2.7.4.16" evidence="2"/>
<name>A0ABU0JDS9_9HYPH</name>
<gene>
    <name evidence="2" type="primary">thiL</name>
    <name evidence="5" type="ORF">QO011_004578</name>
</gene>
<comment type="caution">
    <text evidence="5">The sequence shown here is derived from an EMBL/GenBank/DDBJ whole genome shotgun (WGS) entry which is preliminary data.</text>
</comment>
<feature type="binding site" evidence="2">
    <location>
        <position position="74"/>
    </location>
    <ligand>
        <name>Mg(2+)</name>
        <dbReference type="ChEBI" id="CHEBI:18420"/>
        <label>3</label>
    </ligand>
</feature>
<dbReference type="Pfam" id="PF02769">
    <property type="entry name" value="AIRS_C"/>
    <property type="match status" value="1"/>
</dbReference>
<dbReference type="Gene3D" id="3.30.1330.10">
    <property type="entry name" value="PurM-like, N-terminal domain"/>
    <property type="match status" value="1"/>
</dbReference>
<comment type="catalytic activity">
    <reaction evidence="2">
        <text>thiamine phosphate + ATP = thiamine diphosphate + ADP</text>
        <dbReference type="Rhea" id="RHEA:15913"/>
        <dbReference type="ChEBI" id="CHEBI:30616"/>
        <dbReference type="ChEBI" id="CHEBI:37575"/>
        <dbReference type="ChEBI" id="CHEBI:58937"/>
        <dbReference type="ChEBI" id="CHEBI:456216"/>
        <dbReference type="EC" id="2.7.4.16"/>
    </reaction>
</comment>